<accession>A0A1I0UZH0</accession>
<dbReference type="UniPathway" id="UPA00193"/>
<dbReference type="EC" id="1.5.1.5" evidence="11"/>
<dbReference type="AlphaFoldDB" id="A0A1I0UZH0"/>
<keyword evidence="6 11" id="KW-0521">NADP</keyword>
<keyword evidence="8 11" id="KW-0368">Histidine biosynthesis</keyword>
<organism evidence="13 14">
    <name type="scientific">Acetitomaculum ruminis DSM 5522</name>
    <dbReference type="NCBI Taxonomy" id="1120918"/>
    <lineage>
        <taxon>Bacteria</taxon>
        <taxon>Bacillati</taxon>
        <taxon>Bacillota</taxon>
        <taxon>Clostridia</taxon>
        <taxon>Lachnospirales</taxon>
        <taxon>Lachnospiraceae</taxon>
        <taxon>Acetitomaculum</taxon>
    </lineage>
</organism>
<comment type="caution">
    <text evidence="11">Lacks conserved residue(s) required for the propagation of feature annotation.</text>
</comment>
<dbReference type="Gene3D" id="3.40.50.10860">
    <property type="entry name" value="Leucine Dehydrogenase, chain A, domain 1"/>
    <property type="match status" value="1"/>
</dbReference>
<dbReference type="SUPFAM" id="SSF53223">
    <property type="entry name" value="Aminoacid dehydrogenase-like, N-terminal domain"/>
    <property type="match status" value="1"/>
</dbReference>
<dbReference type="GO" id="GO:0035999">
    <property type="term" value="P:tetrahydrofolate interconversion"/>
    <property type="evidence" value="ECO:0007669"/>
    <property type="project" value="UniProtKB-UniRule"/>
</dbReference>
<gene>
    <name evidence="11" type="primary">folD</name>
    <name evidence="13" type="ORF">SAMN05216249_10162</name>
</gene>
<feature type="binding site" evidence="11">
    <location>
        <position position="232"/>
    </location>
    <ligand>
        <name>NADP(+)</name>
        <dbReference type="ChEBI" id="CHEBI:58349"/>
    </ligand>
</feature>
<feature type="binding site" evidence="11">
    <location>
        <begin position="166"/>
        <end position="168"/>
    </location>
    <ligand>
        <name>NADP(+)</name>
        <dbReference type="ChEBI" id="CHEBI:58349"/>
    </ligand>
</feature>
<feature type="domain" description="S-adenosyl-L-homocysteine hydrolase NAD binding" evidence="12">
    <location>
        <begin position="137"/>
        <end position="251"/>
    </location>
</feature>
<evidence type="ECO:0000256" key="4">
    <source>
        <dbReference type="ARBA" id="ARBA00022755"/>
    </source>
</evidence>
<dbReference type="SMART" id="SM00997">
    <property type="entry name" value="AdoHcyase_NAD"/>
    <property type="match status" value="1"/>
</dbReference>
<keyword evidence="7 11" id="KW-0560">Oxidoreductase</keyword>
<dbReference type="HAMAP" id="MF_01576">
    <property type="entry name" value="THF_DHG_CYH"/>
    <property type="match status" value="1"/>
</dbReference>
<reference evidence="13 14" key="1">
    <citation type="submission" date="2016-10" db="EMBL/GenBank/DDBJ databases">
        <authorList>
            <person name="de Groot N.N."/>
        </authorList>
    </citation>
    <scope>NUCLEOTIDE SEQUENCE [LARGE SCALE GENOMIC DNA]</scope>
    <source>
        <strain evidence="13 14">DSM 5522</strain>
    </source>
</reference>
<dbReference type="GO" id="GO:0005829">
    <property type="term" value="C:cytosol"/>
    <property type="evidence" value="ECO:0007669"/>
    <property type="project" value="TreeGrafter"/>
</dbReference>
<evidence type="ECO:0000259" key="12">
    <source>
        <dbReference type="SMART" id="SM00997"/>
    </source>
</evidence>
<dbReference type="InterPro" id="IPR000672">
    <property type="entry name" value="THF_DH/CycHdrlase"/>
</dbReference>
<sequence length="304" mass="32589">MSAKILDGKEVGQAIKDRCKKQVEELKAKGITPKLGIMRVGAKGPDLQYEKGAIKSMNECGVEVEVFEMPADITQEDYIKKMQEVNANKDIHGILAFRPLDNIDENKAINEVMSPEKDIDACTSINMGKMLLGDPTGLYPCTPSAVMEILDYYNIDVKGKDVCVIGNSNVVGKPVAVLLTNRFATIKVCHVYTTDTKEKCKNADIIVTACGVPNLVKAEQVKPGAIVIDVAICRVPDLDENGVQKTNPKTGKPAMKTVGDCAPDVMEVAGMQSPVPGGVGSVTSSILASNLIKACKIQNGIPLE</sequence>
<name>A0A1I0UZH0_9FIRM</name>
<dbReference type="RefSeq" id="WP_092869786.1">
    <property type="nucleotide sequence ID" value="NZ_FOJY01000001.1"/>
</dbReference>
<dbReference type="EC" id="3.5.4.9" evidence="11"/>
<dbReference type="GO" id="GO:0000105">
    <property type="term" value="P:L-histidine biosynthetic process"/>
    <property type="evidence" value="ECO:0007669"/>
    <property type="project" value="UniProtKB-KW"/>
</dbReference>
<dbReference type="CDD" id="cd01080">
    <property type="entry name" value="NAD_bind_m-THF_DH_Cyclohyd"/>
    <property type="match status" value="1"/>
</dbReference>
<comment type="subunit">
    <text evidence="11">Homodimer.</text>
</comment>
<evidence type="ECO:0000256" key="6">
    <source>
        <dbReference type="ARBA" id="ARBA00022857"/>
    </source>
</evidence>
<evidence type="ECO:0000256" key="8">
    <source>
        <dbReference type="ARBA" id="ARBA00023102"/>
    </source>
</evidence>
<dbReference type="InterPro" id="IPR046346">
    <property type="entry name" value="Aminoacid_DH-like_N_sf"/>
</dbReference>
<keyword evidence="5 11" id="KW-0378">Hydrolase</keyword>
<keyword evidence="2 11" id="KW-0554">One-carbon metabolism</keyword>
<dbReference type="OrthoDB" id="9803580at2"/>
<evidence type="ECO:0000313" key="14">
    <source>
        <dbReference type="Proteomes" id="UP000198838"/>
    </source>
</evidence>
<evidence type="ECO:0000256" key="9">
    <source>
        <dbReference type="ARBA" id="ARBA00023167"/>
    </source>
</evidence>
<comment type="catalytic activity">
    <reaction evidence="11">
        <text>(6R)-5,10-methenyltetrahydrofolate + H2O = (6R)-10-formyltetrahydrofolate + H(+)</text>
        <dbReference type="Rhea" id="RHEA:23700"/>
        <dbReference type="ChEBI" id="CHEBI:15377"/>
        <dbReference type="ChEBI" id="CHEBI:15378"/>
        <dbReference type="ChEBI" id="CHEBI:57455"/>
        <dbReference type="ChEBI" id="CHEBI:195366"/>
        <dbReference type="EC" id="3.5.4.9"/>
    </reaction>
</comment>
<comment type="catalytic activity">
    <reaction evidence="11">
        <text>(6R)-5,10-methylene-5,6,7,8-tetrahydrofolate + NADP(+) = (6R)-5,10-methenyltetrahydrofolate + NADPH</text>
        <dbReference type="Rhea" id="RHEA:22812"/>
        <dbReference type="ChEBI" id="CHEBI:15636"/>
        <dbReference type="ChEBI" id="CHEBI:57455"/>
        <dbReference type="ChEBI" id="CHEBI:57783"/>
        <dbReference type="ChEBI" id="CHEBI:58349"/>
        <dbReference type="EC" id="1.5.1.5"/>
    </reaction>
</comment>
<keyword evidence="4 11" id="KW-0658">Purine biosynthesis</keyword>
<dbReference type="Pfam" id="PF02882">
    <property type="entry name" value="THF_DHG_CYH_C"/>
    <property type="match status" value="1"/>
</dbReference>
<comment type="function">
    <text evidence="11">Catalyzes the oxidation of 5,10-methylenetetrahydrofolate to 5,10-methenyltetrahydrofolate and then the hydrolysis of 5,10-methenyltetrahydrofolate to 10-formyltetrahydrofolate.</text>
</comment>
<dbReference type="EMBL" id="FOJY01000001">
    <property type="protein sequence ID" value="SFA69283.1"/>
    <property type="molecule type" value="Genomic_DNA"/>
</dbReference>
<dbReference type="PANTHER" id="PTHR48099">
    <property type="entry name" value="C-1-TETRAHYDROFOLATE SYNTHASE, CYTOPLASMIC-RELATED"/>
    <property type="match status" value="1"/>
</dbReference>
<dbReference type="PANTHER" id="PTHR48099:SF5">
    <property type="entry name" value="C-1-TETRAHYDROFOLATE SYNTHASE, CYTOPLASMIC"/>
    <property type="match status" value="1"/>
</dbReference>
<keyword evidence="10 11" id="KW-0511">Multifunctional enzyme</keyword>
<dbReference type="PRINTS" id="PR00085">
    <property type="entry name" value="THFDHDRGNASE"/>
</dbReference>
<dbReference type="InterPro" id="IPR020630">
    <property type="entry name" value="THF_DH/CycHdrlase_cat_dom"/>
</dbReference>
<comment type="similarity">
    <text evidence="11">Belongs to the tetrahydrofolate dehydrogenase/cyclohydrolase family.</text>
</comment>
<evidence type="ECO:0000256" key="5">
    <source>
        <dbReference type="ARBA" id="ARBA00022801"/>
    </source>
</evidence>
<dbReference type="Gene3D" id="3.40.50.720">
    <property type="entry name" value="NAD(P)-binding Rossmann-like Domain"/>
    <property type="match status" value="1"/>
</dbReference>
<keyword evidence="3 11" id="KW-0028">Amino-acid biosynthesis</keyword>
<dbReference type="InterPro" id="IPR015878">
    <property type="entry name" value="Ado_hCys_hydrolase_NAD-bd"/>
</dbReference>
<dbReference type="GO" id="GO:0006164">
    <property type="term" value="P:purine nucleotide biosynthetic process"/>
    <property type="evidence" value="ECO:0007669"/>
    <property type="project" value="UniProtKB-KW"/>
</dbReference>
<proteinExistence type="inferred from homology"/>
<protein>
    <recommendedName>
        <fullName evidence="11">Bifunctional protein FolD</fullName>
    </recommendedName>
    <domain>
        <recommendedName>
            <fullName evidence="11">Methylenetetrahydrofolate dehydrogenase</fullName>
            <ecNumber evidence="11">1.5.1.5</ecNumber>
        </recommendedName>
    </domain>
    <domain>
        <recommendedName>
            <fullName evidence="11">Methenyltetrahydrofolate cyclohydrolase</fullName>
            <ecNumber evidence="11">3.5.4.9</ecNumber>
        </recommendedName>
    </domain>
</protein>
<evidence type="ECO:0000256" key="7">
    <source>
        <dbReference type="ARBA" id="ARBA00023002"/>
    </source>
</evidence>
<dbReference type="SUPFAM" id="SSF51735">
    <property type="entry name" value="NAD(P)-binding Rossmann-fold domains"/>
    <property type="match status" value="1"/>
</dbReference>
<dbReference type="InterPro" id="IPR020631">
    <property type="entry name" value="THF_DH/CycHdrlase_NAD-bd_dom"/>
</dbReference>
<keyword evidence="14" id="KW-1185">Reference proteome</keyword>
<keyword evidence="9 11" id="KW-0486">Methionine biosynthesis</keyword>
<evidence type="ECO:0000256" key="11">
    <source>
        <dbReference type="HAMAP-Rule" id="MF_01576"/>
    </source>
</evidence>
<dbReference type="GO" id="GO:0004488">
    <property type="term" value="F:methylenetetrahydrofolate dehydrogenase (NADP+) activity"/>
    <property type="evidence" value="ECO:0007669"/>
    <property type="project" value="UniProtKB-UniRule"/>
</dbReference>
<evidence type="ECO:0000256" key="2">
    <source>
        <dbReference type="ARBA" id="ARBA00022563"/>
    </source>
</evidence>
<evidence type="ECO:0000256" key="10">
    <source>
        <dbReference type="ARBA" id="ARBA00023268"/>
    </source>
</evidence>
<dbReference type="Proteomes" id="UP000198838">
    <property type="component" value="Unassembled WGS sequence"/>
</dbReference>
<evidence type="ECO:0000256" key="1">
    <source>
        <dbReference type="ARBA" id="ARBA00004777"/>
    </source>
</evidence>
<evidence type="ECO:0000256" key="3">
    <source>
        <dbReference type="ARBA" id="ARBA00022605"/>
    </source>
</evidence>
<evidence type="ECO:0000313" key="13">
    <source>
        <dbReference type="EMBL" id="SFA69283.1"/>
    </source>
</evidence>
<dbReference type="InterPro" id="IPR036291">
    <property type="entry name" value="NAD(P)-bd_dom_sf"/>
</dbReference>
<dbReference type="STRING" id="1120918.SAMN05216249_10162"/>
<comment type="pathway">
    <text evidence="1 11">One-carbon metabolism; tetrahydrofolate interconversion.</text>
</comment>
<dbReference type="Pfam" id="PF00763">
    <property type="entry name" value="THF_DHG_CYH"/>
    <property type="match status" value="1"/>
</dbReference>
<dbReference type="GO" id="GO:0004477">
    <property type="term" value="F:methenyltetrahydrofolate cyclohydrolase activity"/>
    <property type="evidence" value="ECO:0007669"/>
    <property type="project" value="UniProtKB-UniRule"/>
</dbReference>
<dbReference type="GO" id="GO:0009086">
    <property type="term" value="P:methionine biosynthetic process"/>
    <property type="evidence" value="ECO:0007669"/>
    <property type="project" value="UniProtKB-KW"/>
</dbReference>